<dbReference type="EMBL" id="JROU02001571">
    <property type="protein sequence ID" value="OEH75973.1"/>
    <property type="molecule type" value="Genomic_DNA"/>
</dbReference>
<accession>A0A1D3CXP3</accession>
<evidence type="ECO:0000313" key="3">
    <source>
        <dbReference type="Proteomes" id="UP000095192"/>
    </source>
</evidence>
<sequence length="77" mass="7587">MSNPQEGECGRAPGDSGPRGGPSEGALAGPSRGSAALSGEDLSTAYNLGLRNNSELTQQLLLDQASLKPSANGCGSG</sequence>
<keyword evidence="2" id="KW-0240">DNA-directed RNA polymerase</keyword>
<keyword evidence="2" id="KW-0804">Transcription</keyword>
<evidence type="ECO:0000313" key="2">
    <source>
        <dbReference type="EMBL" id="OEH75973.1"/>
    </source>
</evidence>
<dbReference type="AlphaFoldDB" id="A0A1D3CXP3"/>
<reference evidence="2 3" key="1">
    <citation type="journal article" date="2016" name="BMC Genomics">
        <title>Comparative genomics reveals Cyclospora cayetanensis possesses coccidia-like metabolism and invasion components but unique surface antigens.</title>
        <authorList>
            <person name="Liu S."/>
            <person name="Wang L."/>
            <person name="Zheng H."/>
            <person name="Xu Z."/>
            <person name="Roellig D.M."/>
            <person name="Li N."/>
            <person name="Frace M.A."/>
            <person name="Tang K."/>
            <person name="Arrowood M.J."/>
            <person name="Moss D.M."/>
            <person name="Zhang L."/>
            <person name="Feng Y."/>
            <person name="Xiao L."/>
        </authorList>
    </citation>
    <scope>NUCLEOTIDE SEQUENCE [LARGE SCALE GENOMIC DNA]</scope>
    <source>
        <strain evidence="2 3">CHN_HEN01</strain>
    </source>
</reference>
<dbReference type="Proteomes" id="UP000095192">
    <property type="component" value="Unassembled WGS sequence"/>
</dbReference>
<proteinExistence type="predicted"/>
<name>A0A1D3CXP3_9EIME</name>
<comment type="caution">
    <text evidence="2">The sequence shown here is derived from an EMBL/GenBank/DDBJ whole genome shotgun (WGS) entry which is preliminary data.</text>
</comment>
<evidence type="ECO:0000256" key="1">
    <source>
        <dbReference type="SAM" id="MobiDB-lite"/>
    </source>
</evidence>
<keyword evidence="3" id="KW-1185">Reference proteome</keyword>
<gene>
    <name evidence="2" type="ORF">cyc_03498</name>
</gene>
<dbReference type="GO" id="GO:0000428">
    <property type="term" value="C:DNA-directed RNA polymerase complex"/>
    <property type="evidence" value="ECO:0007669"/>
    <property type="project" value="UniProtKB-KW"/>
</dbReference>
<dbReference type="InParanoid" id="A0A1D3CXP3"/>
<dbReference type="VEuPathDB" id="ToxoDB:cyc_03498"/>
<protein>
    <submittedName>
        <fullName evidence="2">DNA-directed RNA polymerases 39 kDa</fullName>
    </submittedName>
</protein>
<feature type="region of interest" description="Disordered" evidence="1">
    <location>
        <begin position="1"/>
        <end position="38"/>
    </location>
</feature>
<organism evidence="2 3">
    <name type="scientific">Cyclospora cayetanensis</name>
    <dbReference type="NCBI Taxonomy" id="88456"/>
    <lineage>
        <taxon>Eukaryota</taxon>
        <taxon>Sar</taxon>
        <taxon>Alveolata</taxon>
        <taxon>Apicomplexa</taxon>
        <taxon>Conoidasida</taxon>
        <taxon>Coccidia</taxon>
        <taxon>Eucoccidiorida</taxon>
        <taxon>Eimeriorina</taxon>
        <taxon>Eimeriidae</taxon>
        <taxon>Cyclospora</taxon>
    </lineage>
</organism>